<evidence type="ECO:0000256" key="3">
    <source>
        <dbReference type="ARBA" id="ARBA00023125"/>
    </source>
</evidence>
<dbReference type="PROSITE" id="PS01124">
    <property type="entry name" value="HTH_ARAC_FAMILY_2"/>
    <property type="match status" value="1"/>
</dbReference>
<evidence type="ECO:0000256" key="2">
    <source>
        <dbReference type="ARBA" id="ARBA00023015"/>
    </source>
</evidence>
<reference evidence="8 9" key="1">
    <citation type="journal article" date="2017" name="Poromechanics V (2013)">
        <title>Genomic Characterization of the Arsenic-Tolerant Actinobacterium, &lt;i&gt;Rhodococcus erythropolis&lt;/i&gt; S43.</title>
        <authorList>
            <person name="Retamal-Morales G."/>
            <person name="Mehnert M."/>
            <person name="Schwabe R."/>
            <person name="Tischler D."/>
            <person name="Schloemann M."/>
            <person name="Levican G.J."/>
        </authorList>
    </citation>
    <scope>NUCLEOTIDE SEQUENCE [LARGE SCALE GENOMIC DNA]</scope>
    <source>
        <strain evidence="8 9">S43</strain>
    </source>
</reference>
<evidence type="ECO:0000259" key="7">
    <source>
        <dbReference type="PROSITE" id="PS01124"/>
    </source>
</evidence>
<feature type="domain" description="HTH araC/xylS-type" evidence="7">
    <location>
        <begin position="159"/>
        <end position="259"/>
    </location>
</feature>
<dbReference type="GO" id="GO:0043565">
    <property type="term" value="F:sequence-specific DNA binding"/>
    <property type="evidence" value="ECO:0007669"/>
    <property type="project" value="InterPro"/>
</dbReference>
<keyword evidence="2" id="KW-0805">Transcription regulation</keyword>
<dbReference type="SUPFAM" id="SSF46689">
    <property type="entry name" value="Homeodomain-like"/>
    <property type="match status" value="1"/>
</dbReference>
<dbReference type="SUPFAM" id="SSF51182">
    <property type="entry name" value="RmlC-like cupins"/>
    <property type="match status" value="1"/>
</dbReference>
<evidence type="ECO:0000256" key="5">
    <source>
        <dbReference type="ARBA" id="ARBA00074140"/>
    </source>
</evidence>
<dbReference type="InterPro" id="IPR011051">
    <property type="entry name" value="RmlC_Cupin_sf"/>
</dbReference>
<dbReference type="InterPro" id="IPR018060">
    <property type="entry name" value="HTH_AraC"/>
</dbReference>
<proteinExistence type="predicted"/>
<evidence type="ECO:0000256" key="1">
    <source>
        <dbReference type="ARBA" id="ARBA00022491"/>
    </source>
</evidence>
<dbReference type="SMART" id="SM00342">
    <property type="entry name" value="HTH_ARAC"/>
    <property type="match status" value="1"/>
</dbReference>
<evidence type="ECO:0000313" key="8">
    <source>
        <dbReference type="EMBL" id="KAB2581621.1"/>
    </source>
</evidence>
<evidence type="ECO:0000256" key="6">
    <source>
        <dbReference type="ARBA" id="ARBA00079449"/>
    </source>
</evidence>
<dbReference type="GO" id="GO:0003700">
    <property type="term" value="F:DNA-binding transcription factor activity"/>
    <property type="evidence" value="ECO:0007669"/>
    <property type="project" value="InterPro"/>
</dbReference>
<dbReference type="PANTHER" id="PTHR11019:SF199">
    <property type="entry name" value="HTH-TYPE TRANSCRIPTIONAL REGULATOR NIMR"/>
    <property type="match status" value="1"/>
</dbReference>
<dbReference type="Proteomes" id="UP000325576">
    <property type="component" value="Unassembled WGS sequence"/>
</dbReference>
<keyword evidence="3" id="KW-0238">DNA-binding</keyword>
<dbReference type="Gene3D" id="1.10.10.60">
    <property type="entry name" value="Homeodomain-like"/>
    <property type="match status" value="2"/>
</dbReference>
<sequence>MSSTGFPYWAVPAGRYVPLPFAITTSTIGRDQKRAWREIRHPEHELLWGASGEMSAYIDDVRWQIPPTVGMWIPAGTPRRITLGASTEARFTYFRPESFPHPWTKPAIIGIDDVVKTMLIHLHQRNMPTEARLRAESVVFDTLAPIEAADVAVPMPADPRALAVARRLIADPADQRGLADWAYVVGGSPRTLSRVFSQGTGMSFTEWRIQVRVRAAMSYLAAGVPVSTVSRRVGYETPSAFTSVFRKVTGRTPKNYYSDACELSA</sequence>
<gene>
    <name evidence="8" type="ORF">BS297_29905</name>
</gene>
<dbReference type="FunFam" id="1.10.10.60:FF:000132">
    <property type="entry name" value="AraC family transcriptional regulator"/>
    <property type="match status" value="1"/>
</dbReference>
<evidence type="ECO:0000313" key="9">
    <source>
        <dbReference type="Proteomes" id="UP000325576"/>
    </source>
</evidence>
<protein>
    <recommendedName>
        <fullName evidence="5">HTH-type transcriptional regulator RipA</fullName>
    </recommendedName>
    <alternativeName>
        <fullName evidence="6">Repressor of iron proteins A</fullName>
    </alternativeName>
</protein>
<dbReference type="EMBL" id="MRBO01000819">
    <property type="protein sequence ID" value="KAB2581621.1"/>
    <property type="molecule type" value="Genomic_DNA"/>
</dbReference>
<keyword evidence="1" id="KW-0678">Repressor</keyword>
<dbReference type="Pfam" id="PF12833">
    <property type="entry name" value="HTH_18"/>
    <property type="match status" value="1"/>
</dbReference>
<keyword evidence="4" id="KW-0804">Transcription</keyword>
<dbReference type="PANTHER" id="PTHR11019">
    <property type="entry name" value="HTH-TYPE TRANSCRIPTIONAL REGULATOR NIMR"/>
    <property type="match status" value="1"/>
</dbReference>
<name>A0A0C3ABT4_RHOER</name>
<dbReference type="InterPro" id="IPR018062">
    <property type="entry name" value="HTH_AraC-typ_CS"/>
</dbReference>
<dbReference type="PROSITE" id="PS00041">
    <property type="entry name" value="HTH_ARAC_FAMILY_1"/>
    <property type="match status" value="1"/>
</dbReference>
<dbReference type="InterPro" id="IPR009057">
    <property type="entry name" value="Homeodomain-like_sf"/>
</dbReference>
<organism evidence="8 9">
    <name type="scientific">Rhodococcus erythropolis</name>
    <name type="common">Arthrobacter picolinophilus</name>
    <dbReference type="NCBI Taxonomy" id="1833"/>
    <lineage>
        <taxon>Bacteria</taxon>
        <taxon>Bacillati</taxon>
        <taxon>Actinomycetota</taxon>
        <taxon>Actinomycetes</taxon>
        <taxon>Mycobacteriales</taxon>
        <taxon>Nocardiaceae</taxon>
        <taxon>Rhodococcus</taxon>
        <taxon>Rhodococcus erythropolis group</taxon>
    </lineage>
</organism>
<comment type="caution">
    <text evidence="8">The sequence shown here is derived from an EMBL/GenBank/DDBJ whole genome shotgun (WGS) entry which is preliminary data.</text>
</comment>
<evidence type="ECO:0000256" key="4">
    <source>
        <dbReference type="ARBA" id="ARBA00023163"/>
    </source>
</evidence>
<accession>A0A0C3ABT4</accession>
<dbReference type="AlphaFoldDB" id="A0A0C3ABT4"/>